<dbReference type="InterPro" id="IPR007180">
    <property type="entry name" value="DUF382"/>
</dbReference>
<dbReference type="PANTHER" id="PTHR12785">
    <property type="entry name" value="SPLICING FACTOR 3B"/>
    <property type="match status" value="1"/>
</dbReference>
<name>A0A8X7CAK0_9ARAC</name>
<dbReference type="Proteomes" id="UP000886998">
    <property type="component" value="Unassembled WGS sequence"/>
</dbReference>
<organism evidence="3 4">
    <name type="scientific">Trichonephila inaurata madagascariensis</name>
    <dbReference type="NCBI Taxonomy" id="2747483"/>
    <lineage>
        <taxon>Eukaryota</taxon>
        <taxon>Metazoa</taxon>
        <taxon>Ecdysozoa</taxon>
        <taxon>Arthropoda</taxon>
        <taxon>Chelicerata</taxon>
        <taxon>Arachnida</taxon>
        <taxon>Araneae</taxon>
        <taxon>Araneomorphae</taxon>
        <taxon>Entelegynae</taxon>
        <taxon>Araneoidea</taxon>
        <taxon>Nephilidae</taxon>
        <taxon>Trichonephila</taxon>
        <taxon>Trichonephila inaurata</taxon>
    </lineage>
</organism>
<comment type="caution">
    <text evidence="3">The sequence shown here is derived from an EMBL/GenBank/DDBJ whole genome shotgun (WGS) entry which is preliminary data.</text>
</comment>
<dbReference type="Pfam" id="PF04037">
    <property type="entry name" value="DUF382"/>
    <property type="match status" value="1"/>
</dbReference>
<dbReference type="AlphaFoldDB" id="A0A8X7CAK0"/>
<feature type="domain" description="DUF382" evidence="2">
    <location>
        <begin position="1"/>
        <end position="71"/>
    </location>
</feature>
<gene>
    <name evidence="3" type="ORF">TNIN_78411</name>
</gene>
<feature type="region of interest" description="Disordered" evidence="1">
    <location>
        <begin position="80"/>
        <end position="103"/>
    </location>
</feature>
<accession>A0A8X7CAK0</accession>
<keyword evidence="4" id="KW-1185">Reference proteome</keyword>
<dbReference type="EMBL" id="BMAV01014154">
    <property type="protein sequence ID" value="GFY62253.1"/>
    <property type="molecule type" value="Genomic_DNA"/>
</dbReference>
<evidence type="ECO:0000313" key="3">
    <source>
        <dbReference type="EMBL" id="GFY62253.1"/>
    </source>
</evidence>
<evidence type="ECO:0000259" key="2">
    <source>
        <dbReference type="Pfam" id="PF04037"/>
    </source>
</evidence>
<feature type="compositionally biased region" description="Basic and acidic residues" evidence="1">
    <location>
        <begin position="81"/>
        <end position="95"/>
    </location>
</feature>
<protein>
    <recommendedName>
        <fullName evidence="2">DUF382 domain-containing protein</fullName>
    </recommendedName>
</protein>
<dbReference type="OrthoDB" id="10260794at2759"/>
<evidence type="ECO:0000313" key="4">
    <source>
        <dbReference type="Proteomes" id="UP000886998"/>
    </source>
</evidence>
<reference evidence="3" key="1">
    <citation type="submission" date="2020-08" db="EMBL/GenBank/DDBJ databases">
        <title>Multicomponent nature underlies the extraordinary mechanical properties of spider dragline silk.</title>
        <authorList>
            <person name="Kono N."/>
            <person name="Nakamura H."/>
            <person name="Mori M."/>
            <person name="Yoshida Y."/>
            <person name="Ohtoshi R."/>
            <person name="Malay A.D."/>
            <person name="Moran D.A.P."/>
            <person name="Tomita M."/>
            <person name="Numata K."/>
            <person name="Arakawa K."/>
        </authorList>
    </citation>
    <scope>NUCLEOTIDE SEQUENCE</scope>
</reference>
<evidence type="ECO:0000256" key="1">
    <source>
        <dbReference type="SAM" id="MobiDB-lite"/>
    </source>
</evidence>
<dbReference type="InterPro" id="IPR052584">
    <property type="entry name" value="U2_snRNP_Complex_Component"/>
</dbReference>
<dbReference type="PANTHER" id="PTHR12785:SF6">
    <property type="entry name" value="SPLICING FACTOR 3B SUBUNIT 2"/>
    <property type="match status" value="1"/>
</dbReference>
<sequence>MPDFIKRVGIMERRQALLVIEDQKTSKTKMQKRVRFKLGKHDIDSQKLLNGVFKRSVEPKVTIHEDLCYEGEATSTCIVGPKKDGEETTKERPPSRDGCCGKV</sequence>
<dbReference type="GO" id="GO:0005689">
    <property type="term" value="C:U12-type spliceosomal complex"/>
    <property type="evidence" value="ECO:0007669"/>
    <property type="project" value="TreeGrafter"/>
</dbReference>
<proteinExistence type="predicted"/>